<evidence type="ECO:0000313" key="7">
    <source>
        <dbReference type="Proteomes" id="UP000634522"/>
    </source>
</evidence>
<sequence length="303" mass="33232">MDKLTAMNVFRTVIDCGSFTRASAKLAISTTTASRHVADLEQSLGVSLLHRSTRKISLTEPGTMYYERCCTHLDEIAATELAVSADTATLGGCLRISVPYSFSNAFLARHFSRFVESHPALKTEIRFSDRIVDLAQEGVDLAVRITRNVSGMYVARRLAVIRTALCASPEYLARAGVPEKPDELVRHSCLLYTNLASGNGWTLRRGGQEIVVPVNGTFRSNNGDMNRIAALAGRGIICEPTFIVGDDLRAGRLVRVLPDYETIPNLAHAVFLPAGRNTARIRALLDFLVALFEEEFPAFDPAM</sequence>
<dbReference type="InterPro" id="IPR058163">
    <property type="entry name" value="LysR-type_TF_proteobact-type"/>
</dbReference>
<reference evidence="6 7" key="1">
    <citation type="submission" date="2019-12" db="EMBL/GenBank/DDBJ databases">
        <title>Comparative genomics gives insights into the taxonomy of the Azoarcus-Aromatoleum group and reveals separate origins of nif in the plant-associated Azoarcus and non-plant-associated Aromatoleum sub-groups.</title>
        <authorList>
            <person name="Lafos M."/>
            <person name="Maluk M."/>
            <person name="Batista M."/>
            <person name="Junghare M."/>
            <person name="Carmona M."/>
            <person name="Faoro H."/>
            <person name="Cruz L.M."/>
            <person name="Battistoni F."/>
            <person name="De Souza E."/>
            <person name="Pedrosa F."/>
            <person name="Chen W.-M."/>
            <person name="Poole P.S."/>
            <person name="Dixon R.A."/>
            <person name="James E.K."/>
        </authorList>
    </citation>
    <scope>NUCLEOTIDE SEQUENCE [LARGE SCALE GENOMIC DNA]</scope>
    <source>
        <strain evidence="6 7">T</strain>
    </source>
</reference>
<dbReference type="PANTHER" id="PTHR30537:SF5">
    <property type="entry name" value="HTH-TYPE TRANSCRIPTIONAL ACTIVATOR TTDR-RELATED"/>
    <property type="match status" value="1"/>
</dbReference>
<dbReference type="InterPro" id="IPR005119">
    <property type="entry name" value="LysR_subst-bd"/>
</dbReference>
<dbReference type="Proteomes" id="UP000634522">
    <property type="component" value="Unassembled WGS sequence"/>
</dbReference>
<keyword evidence="7" id="KW-1185">Reference proteome</keyword>
<comment type="caution">
    <text evidence="6">The sequence shown here is derived from an EMBL/GenBank/DDBJ whole genome shotgun (WGS) entry which is preliminary data.</text>
</comment>
<gene>
    <name evidence="6" type="ORF">GPA27_09285</name>
</gene>
<keyword evidence="4" id="KW-0804">Transcription</keyword>
<dbReference type="InterPro" id="IPR000847">
    <property type="entry name" value="LysR_HTH_N"/>
</dbReference>
<evidence type="ECO:0000256" key="3">
    <source>
        <dbReference type="ARBA" id="ARBA00023125"/>
    </source>
</evidence>
<dbReference type="RefSeq" id="WP_169139805.1">
    <property type="nucleotide sequence ID" value="NZ_WTVS01000016.1"/>
</dbReference>
<dbReference type="Gene3D" id="1.10.10.10">
    <property type="entry name" value="Winged helix-like DNA-binding domain superfamily/Winged helix DNA-binding domain"/>
    <property type="match status" value="1"/>
</dbReference>
<dbReference type="PANTHER" id="PTHR30537">
    <property type="entry name" value="HTH-TYPE TRANSCRIPTIONAL REGULATOR"/>
    <property type="match status" value="1"/>
</dbReference>
<keyword evidence="3" id="KW-0238">DNA-binding</keyword>
<keyword evidence="2" id="KW-0805">Transcription regulation</keyword>
<dbReference type="Gene3D" id="3.40.190.290">
    <property type="match status" value="1"/>
</dbReference>
<protein>
    <submittedName>
        <fullName evidence="6">LysR family transcriptional regulator</fullName>
    </submittedName>
</protein>
<evidence type="ECO:0000256" key="2">
    <source>
        <dbReference type="ARBA" id="ARBA00023015"/>
    </source>
</evidence>
<evidence type="ECO:0000313" key="6">
    <source>
        <dbReference type="EMBL" id="NMF97579.1"/>
    </source>
</evidence>
<dbReference type="InterPro" id="IPR036390">
    <property type="entry name" value="WH_DNA-bd_sf"/>
</dbReference>
<dbReference type="CDD" id="cd08422">
    <property type="entry name" value="PBP2_CrgA_like"/>
    <property type="match status" value="1"/>
</dbReference>
<dbReference type="InterPro" id="IPR036388">
    <property type="entry name" value="WH-like_DNA-bd_sf"/>
</dbReference>
<evidence type="ECO:0000256" key="4">
    <source>
        <dbReference type="ARBA" id="ARBA00023163"/>
    </source>
</evidence>
<dbReference type="Pfam" id="PF00126">
    <property type="entry name" value="HTH_1"/>
    <property type="match status" value="1"/>
</dbReference>
<feature type="domain" description="HTH lysR-type" evidence="5">
    <location>
        <begin position="1"/>
        <end position="59"/>
    </location>
</feature>
<dbReference type="PROSITE" id="PS50931">
    <property type="entry name" value="HTH_LYSR"/>
    <property type="match status" value="1"/>
</dbReference>
<proteinExistence type="inferred from homology"/>
<dbReference type="Pfam" id="PF03466">
    <property type="entry name" value="LysR_substrate"/>
    <property type="match status" value="1"/>
</dbReference>
<dbReference type="SUPFAM" id="SSF53850">
    <property type="entry name" value="Periplasmic binding protein-like II"/>
    <property type="match status" value="1"/>
</dbReference>
<evidence type="ECO:0000256" key="1">
    <source>
        <dbReference type="ARBA" id="ARBA00009437"/>
    </source>
</evidence>
<accession>A0ABX1NE68</accession>
<evidence type="ECO:0000259" key="5">
    <source>
        <dbReference type="PROSITE" id="PS50931"/>
    </source>
</evidence>
<name>A0ABX1NE68_9RHOO</name>
<organism evidence="6 7">
    <name type="scientific">Aromatoleum toluolicum</name>
    <dbReference type="NCBI Taxonomy" id="90060"/>
    <lineage>
        <taxon>Bacteria</taxon>
        <taxon>Pseudomonadati</taxon>
        <taxon>Pseudomonadota</taxon>
        <taxon>Betaproteobacteria</taxon>
        <taxon>Rhodocyclales</taxon>
        <taxon>Rhodocyclaceae</taxon>
        <taxon>Aromatoleum</taxon>
    </lineage>
</organism>
<comment type="similarity">
    <text evidence="1">Belongs to the LysR transcriptional regulatory family.</text>
</comment>
<dbReference type="SUPFAM" id="SSF46785">
    <property type="entry name" value="Winged helix' DNA-binding domain"/>
    <property type="match status" value="1"/>
</dbReference>
<dbReference type="EMBL" id="WTVS01000016">
    <property type="protein sequence ID" value="NMF97579.1"/>
    <property type="molecule type" value="Genomic_DNA"/>
</dbReference>